<comment type="caution">
    <text evidence="3">The sequence shown here is derived from an EMBL/GenBank/DDBJ whole genome shotgun (WGS) entry which is preliminary data.</text>
</comment>
<dbReference type="RefSeq" id="WP_388016341.1">
    <property type="nucleotide sequence ID" value="NZ_JBHUDT010000002.1"/>
</dbReference>
<dbReference type="SUPFAM" id="SSF56112">
    <property type="entry name" value="Protein kinase-like (PK-like)"/>
    <property type="match status" value="1"/>
</dbReference>
<dbReference type="InterPro" id="IPR016477">
    <property type="entry name" value="Fructo-/Ketosamine-3-kinase"/>
</dbReference>
<name>A0ABW5JQ46_9FLAO</name>
<dbReference type="InterPro" id="IPR011009">
    <property type="entry name" value="Kinase-like_dom_sf"/>
</dbReference>
<dbReference type="PANTHER" id="PTHR12149:SF8">
    <property type="entry name" value="PROTEIN-RIBULOSAMINE 3-KINASE"/>
    <property type="match status" value="1"/>
</dbReference>
<keyword evidence="2" id="KW-0808">Transferase</keyword>
<evidence type="ECO:0000313" key="3">
    <source>
        <dbReference type="EMBL" id="MFD2534899.1"/>
    </source>
</evidence>
<sequence length="286" mass="32520">MDSFYIKHIEDILSAKVKNVITVSGGDISRAFKIETEIGHYFLKTNSNANAYNMFKAEKLGLENIKGSQSVATPKVIACGILKQAAFLLMEYVEPKTPSEKDFKNFGEQLAKLHQCTSNSFGLNQDNFIGSLPQSNQQHKNWLDFYTYERLLPQLKLAQQKNLLSNYECPSNETIKSHLKPLLKNIKPSLLHGDLWYGNYLISNNGLPYLIDPAMYYGHSEVDIAMSKLFGGFGESFYKAYHSQFPQNQHTAARIEIYQLYYLLVHLNLFGSSYYGAVTSILAKHF</sequence>
<protein>
    <submittedName>
        <fullName evidence="3">Fructosamine kinase family protein</fullName>
    </submittedName>
</protein>
<reference evidence="4" key="1">
    <citation type="journal article" date="2019" name="Int. J. Syst. Evol. Microbiol.">
        <title>The Global Catalogue of Microorganisms (GCM) 10K type strain sequencing project: providing services to taxonomists for standard genome sequencing and annotation.</title>
        <authorList>
            <consortium name="The Broad Institute Genomics Platform"/>
            <consortium name="The Broad Institute Genome Sequencing Center for Infectious Disease"/>
            <person name="Wu L."/>
            <person name="Ma J."/>
        </authorList>
    </citation>
    <scope>NUCLEOTIDE SEQUENCE [LARGE SCALE GENOMIC DNA]</scope>
    <source>
        <strain evidence="4">KCTC 42903</strain>
    </source>
</reference>
<dbReference type="Gene3D" id="3.90.1200.10">
    <property type="match status" value="1"/>
</dbReference>
<accession>A0ABW5JQ46</accession>
<gene>
    <name evidence="3" type="ORF">ACFSQS_07275</name>
</gene>
<dbReference type="Gene3D" id="3.30.200.20">
    <property type="entry name" value="Phosphorylase Kinase, domain 1"/>
    <property type="match status" value="1"/>
</dbReference>
<keyword evidence="2 3" id="KW-0418">Kinase</keyword>
<keyword evidence="4" id="KW-1185">Reference proteome</keyword>
<proteinExistence type="inferred from homology"/>
<evidence type="ECO:0000256" key="1">
    <source>
        <dbReference type="ARBA" id="ARBA00009460"/>
    </source>
</evidence>
<dbReference type="PANTHER" id="PTHR12149">
    <property type="entry name" value="FRUCTOSAMINE 3 KINASE-RELATED PROTEIN"/>
    <property type="match status" value="1"/>
</dbReference>
<evidence type="ECO:0000313" key="4">
    <source>
        <dbReference type="Proteomes" id="UP001597441"/>
    </source>
</evidence>
<dbReference type="EMBL" id="JBHULK010000002">
    <property type="protein sequence ID" value="MFD2534899.1"/>
    <property type="molecule type" value="Genomic_DNA"/>
</dbReference>
<dbReference type="Proteomes" id="UP001597441">
    <property type="component" value="Unassembled WGS sequence"/>
</dbReference>
<dbReference type="PIRSF" id="PIRSF006221">
    <property type="entry name" value="Ketosamine-3-kinase"/>
    <property type="match status" value="1"/>
</dbReference>
<comment type="similarity">
    <text evidence="1 2">Belongs to the fructosamine kinase family.</text>
</comment>
<evidence type="ECO:0000256" key="2">
    <source>
        <dbReference type="PIRNR" id="PIRNR006221"/>
    </source>
</evidence>
<organism evidence="3 4">
    <name type="scientific">Gelatiniphilus marinus</name>
    <dbReference type="NCBI Taxonomy" id="1759464"/>
    <lineage>
        <taxon>Bacteria</taxon>
        <taxon>Pseudomonadati</taxon>
        <taxon>Bacteroidota</taxon>
        <taxon>Flavobacteriia</taxon>
        <taxon>Flavobacteriales</taxon>
        <taxon>Flavobacteriaceae</taxon>
        <taxon>Gelatiniphilus</taxon>
    </lineage>
</organism>
<dbReference type="GO" id="GO:0016301">
    <property type="term" value="F:kinase activity"/>
    <property type="evidence" value="ECO:0007669"/>
    <property type="project" value="UniProtKB-KW"/>
</dbReference>
<dbReference type="Pfam" id="PF03881">
    <property type="entry name" value="Fructosamin_kin"/>
    <property type="match status" value="1"/>
</dbReference>